<dbReference type="RefSeq" id="WP_381369950.1">
    <property type="nucleotide sequence ID" value="NZ_JBHSOA010000085.1"/>
</dbReference>
<dbReference type="Gene3D" id="3.40.710.10">
    <property type="entry name" value="DD-peptidase/beta-lactamase superfamily"/>
    <property type="match status" value="1"/>
</dbReference>
<gene>
    <name evidence="1" type="ORF">ACFPZI_30770</name>
</gene>
<proteinExistence type="predicted"/>
<dbReference type="Proteomes" id="UP001596180">
    <property type="component" value="Unassembled WGS sequence"/>
</dbReference>
<dbReference type="EMBL" id="JBHSOA010000085">
    <property type="protein sequence ID" value="MFC5855996.1"/>
    <property type="molecule type" value="Genomic_DNA"/>
</dbReference>
<reference evidence="2" key="1">
    <citation type="journal article" date="2019" name="Int. J. Syst. Evol. Microbiol.">
        <title>The Global Catalogue of Microorganisms (GCM) 10K type strain sequencing project: providing services to taxonomists for standard genome sequencing and annotation.</title>
        <authorList>
            <consortium name="The Broad Institute Genomics Platform"/>
            <consortium name="The Broad Institute Genome Sequencing Center for Infectious Disease"/>
            <person name="Wu L."/>
            <person name="Ma J."/>
        </authorList>
    </citation>
    <scope>NUCLEOTIDE SEQUENCE [LARGE SCALE GENOMIC DNA]</scope>
    <source>
        <strain evidence="2">JCM 10411</strain>
    </source>
</reference>
<evidence type="ECO:0000313" key="2">
    <source>
        <dbReference type="Proteomes" id="UP001596180"/>
    </source>
</evidence>
<keyword evidence="2" id="KW-1185">Reference proteome</keyword>
<name>A0ABW1E6N8_9ACTN</name>
<organism evidence="1 2">
    <name type="scientific">Streptomyces chlorus</name>
    <dbReference type="NCBI Taxonomy" id="887452"/>
    <lineage>
        <taxon>Bacteria</taxon>
        <taxon>Bacillati</taxon>
        <taxon>Actinomycetota</taxon>
        <taxon>Actinomycetes</taxon>
        <taxon>Kitasatosporales</taxon>
        <taxon>Streptomycetaceae</taxon>
        <taxon>Streptomyces</taxon>
    </lineage>
</organism>
<dbReference type="InterPro" id="IPR012338">
    <property type="entry name" value="Beta-lactam/transpept-like"/>
</dbReference>
<sequence length="92" mass="10065">MSTRSWRGGCSCTPPVGVAPLDGPRRREHSQRHEIRAPLFNLAHQAGLAVIDRPLGFGDLTGSRTLATALAEERPVWEPGTRHGYHGQSLGW</sequence>
<comment type="caution">
    <text evidence="1">The sequence shown here is derived from an EMBL/GenBank/DDBJ whole genome shotgun (WGS) entry which is preliminary data.</text>
</comment>
<evidence type="ECO:0000313" key="1">
    <source>
        <dbReference type="EMBL" id="MFC5855996.1"/>
    </source>
</evidence>
<protein>
    <submittedName>
        <fullName evidence="1">Uncharacterized protein</fullName>
    </submittedName>
</protein>
<accession>A0ABW1E6N8</accession>